<dbReference type="PANTHER" id="PTHR47829:SF3">
    <property type="entry name" value="AMINOGLYCOSIDE PHOSPHOTRANSFERASE DOMAIN-CONTAINING PROTEIN"/>
    <property type="match status" value="1"/>
</dbReference>
<dbReference type="EMBL" id="WTYM01000054">
    <property type="protein sequence ID" value="MXO60635.1"/>
    <property type="molecule type" value="Genomic_DNA"/>
</dbReference>
<dbReference type="CDD" id="cd05154">
    <property type="entry name" value="ACAD10_11_N-like"/>
    <property type="match status" value="1"/>
</dbReference>
<dbReference type="InterPro" id="IPR041726">
    <property type="entry name" value="ACAD10_11_N"/>
</dbReference>
<evidence type="ECO:0000259" key="1">
    <source>
        <dbReference type="Pfam" id="PF01636"/>
    </source>
</evidence>
<dbReference type="AlphaFoldDB" id="A0A6I4SX67"/>
<proteinExistence type="predicted"/>
<evidence type="ECO:0000313" key="3">
    <source>
        <dbReference type="Proteomes" id="UP000433652"/>
    </source>
</evidence>
<sequence length="311" mass="34895">MEKFGFGQSNPTYRVRSEAGDFVLRRKPFGELLPKAHAIEREFQVLHALAQSDVPVPRVHALCEDPQVLGAAFYVMDFVDGRIFYDQRLPGLSAHQRAEIFDAMNVAVSSLHNVDPLSVGLDSFGRSDGFLERQVSLWTRQYRASEGARCEAMDELIAWLPENLPTPQTGRIFHGDLRLDNMIFHPTEPRVVAFLDWELSTLGDPLADFAYHAMVWRVGAELFRGFADLDRAAMGIPEESEYVQRYCKRTGRSGIPHWDFYLAFSLFRVAAILQGVWKRAQLGQASAEDAEVVGAKARPLAQIGARIALGT</sequence>
<organism evidence="2 3">
    <name type="scientific">Croceibacterium salegens</name>
    <dbReference type="NCBI Taxonomy" id="1737568"/>
    <lineage>
        <taxon>Bacteria</taxon>
        <taxon>Pseudomonadati</taxon>
        <taxon>Pseudomonadota</taxon>
        <taxon>Alphaproteobacteria</taxon>
        <taxon>Sphingomonadales</taxon>
        <taxon>Erythrobacteraceae</taxon>
        <taxon>Croceibacterium</taxon>
    </lineage>
</organism>
<name>A0A6I4SX67_9SPHN</name>
<dbReference type="GO" id="GO:0016740">
    <property type="term" value="F:transferase activity"/>
    <property type="evidence" value="ECO:0007669"/>
    <property type="project" value="UniProtKB-KW"/>
</dbReference>
<dbReference type="PANTHER" id="PTHR47829">
    <property type="entry name" value="HYDROLASE, PUTATIVE (AFU_ORTHOLOGUE AFUA_1G12880)-RELATED"/>
    <property type="match status" value="1"/>
</dbReference>
<dbReference type="SUPFAM" id="SSF56112">
    <property type="entry name" value="Protein kinase-like (PK-like)"/>
    <property type="match status" value="1"/>
</dbReference>
<feature type="domain" description="Aminoglycoside phosphotransferase" evidence="1">
    <location>
        <begin position="3"/>
        <end position="228"/>
    </location>
</feature>
<dbReference type="Gene3D" id="3.30.200.20">
    <property type="entry name" value="Phosphorylase Kinase, domain 1"/>
    <property type="match status" value="1"/>
</dbReference>
<dbReference type="Proteomes" id="UP000433652">
    <property type="component" value="Unassembled WGS sequence"/>
</dbReference>
<protein>
    <submittedName>
        <fullName evidence="2">Phosphotransferase</fullName>
    </submittedName>
</protein>
<evidence type="ECO:0000313" key="2">
    <source>
        <dbReference type="EMBL" id="MXO60635.1"/>
    </source>
</evidence>
<dbReference type="RefSeq" id="WP_159796871.1">
    <property type="nucleotide sequence ID" value="NZ_WTYM01000054.1"/>
</dbReference>
<keyword evidence="2" id="KW-0808">Transferase</keyword>
<dbReference type="InterPro" id="IPR002575">
    <property type="entry name" value="Aminoglycoside_PTrfase"/>
</dbReference>
<gene>
    <name evidence="2" type="ORF">GRI89_13910</name>
</gene>
<dbReference type="InterPro" id="IPR052898">
    <property type="entry name" value="ACAD10-like"/>
</dbReference>
<accession>A0A6I4SX67</accession>
<dbReference type="Pfam" id="PF01636">
    <property type="entry name" value="APH"/>
    <property type="match status" value="1"/>
</dbReference>
<keyword evidence="3" id="KW-1185">Reference proteome</keyword>
<dbReference type="Gene3D" id="3.90.1200.10">
    <property type="match status" value="1"/>
</dbReference>
<dbReference type="InterPro" id="IPR011009">
    <property type="entry name" value="Kinase-like_dom_sf"/>
</dbReference>
<comment type="caution">
    <text evidence="2">The sequence shown here is derived from an EMBL/GenBank/DDBJ whole genome shotgun (WGS) entry which is preliminary data.</text>
</comment>
<dbReference type="OrthoDB" id="3806873at2"/>
<reference evidence="2 3" key="1">
    <citation type="submission" date="2019-12" db="EMBL/GenBank/DDBJ databases">
        <title>Genomic-based taxomic classification of the family Erythrobacteraceae.</title>
        <authorList>
            <person name="Xu L."/>
        </authorList>
    </citation>
    <scope>NUCLEOTIDE SEQUENCE [LARGE SCALE GENOMIC DNA]</scope>
    <source>
        <strain evidence="2 3">MCCC 1K01500</strain>
    </source>
</reference>